<dbReference type="EMBL" id="FNDB01000003">
    <property type="protein sequence ID" value="SDG95260.1"/>
    <property type="molecule type" value="Genomic_DNA"/>
</dbReference>
<dbReference type="AlphaFoldDB" id="A0A1G7YHD8"/>
<protein>
    <recommendedName>
        <fullName evidence="3">YD repeat-containing protein</fullName>
    </recommendedName>
</protein>
<evidence type="ECO:0000313" key="1">
    <source>
        <dbReference type="EMBL" id="SDG95260.1"/>
    </source>
</evidence>
<evidence type="ECO:0008006" key="3">
    <source>
        <dbReference type="Google" id="ProtNLM"/>
    </source>
</evidence>
<dbReference type="RefSeq" id="WP_091255785.1">
    <property type="nucleotide sequence ID" value="NZ_FNDB01000003.1"/>
</dbReference>
<gene>
    <name evidence="1" type="ORF">SAMN04488062_103184</name>
</gene>
<accession>A0A1G7YHD8</accession>
<proteinExistence type="predicted"/>
<dbReference type="PROSITE" id="PS51257">
    <property type="entry name" value="PROKAR_LIPOPROTEIN"/>
    <property type="match status" value="1"/>
</dbReference>
<reference evidence="2" key="1">
    <citation type="submission" date="2016-10" db="EMBL/GenBank/DDBJ databases">
        <authorList>
            <person name="Varghese N."/>
            <person name="Submissions S."/>
        </authorList>
    </citation>
    <scope>NUCLEOTIDE SEQUENCE [LARGE SCALE GENOMIC DNA]</scope>
    <source>
        <strain evidence="2">CGMCC 1.2747</strain>
    </source>
</reference>
<evidence type="ECO:0000313" key="2">
    <source>
        <dbReference type="Proteomes" id="UP000199274"/>
    </source>
</evidence>
<organism evidence="1 2">
    <name type="scientific">Flavobacterium omnivorum</name>
    <dbReference type="NCBI Taxonomy" id="178355"/>
    <lineage>
        <taxon>Bacteria</taxon>
        <taxon>Pseudomonadati</taxon>
        <taxon>Bacteroidota</taxon>
        <taxon>Flavobacteriia</taxon>
        <taxon>Flavobacteriales</taxon>
        <taxon>Flavobacteriaceae</taxon>
        <taxon>Flavobacterium</taxon>
    </lineage>
</organism>
<dbReference type="OrthoDB" id="703951at2"/>
<keyword evidence="2" id="KW-1185">Reference proteome</keyword>
<name>A0A1G7YHD8_9FLAO</name>
<dbReference type="STRING" id="178355.SAMN04488062_103184"/>
<dbReference type="Proteomes" id="UP000199274">
    <property type="component" value="Unassembled WGS sequence"/>
</dbReference>
<sequence length="268" mass="31829">MKQILTFLTLGILLFSCSRDEEEIDKYQNNAYLVSKMSRGFRPGDPTELYTYFEYDNSKRLVKKTGEFMPLTYSGPLRFFSENYTSLLYDNNRVTVESFSSTNLFVVPYNSIYFTLNNSMQIEKKEIPAITNNHFSKTLLYNYSNNKLVQIKTTLPDMAYGATGPNEYLSYIENFYYNSNGNLTRTEYFRQEYGINKGEKIVRIFENYDNSINPWKRLYLSDEYFYRSISKNNYRKHTEMYYDNDMLMSTNDISWIFLYDSNGDILVN</sequence>